<evidence type="ECO:0000259" key="5">
    <source>
        <dbReference type="Pfam" id="PF04073"/>
    </source>
</evidence>
<organism evidence="6 7">
    <name type="scientific">Glaciihabitans arcticus</name>
    <dbReference type="NCBI Taxonomy" id="2668039"/>
    <lineage>
        <taxon>Bacteria</taxon>
        <taxon>Bacillati</taxon>
        <taxon>Actinomycetota</taxon>
        <taxon>Actinomycetes</taxon>
        <taxon>Micrococcales</taxon>
        <taxon>Microbacteriaceae</taxon>
        <taxon>Glaciihabitans</taxon>
    </lineage>
</organism>
<dbReference type="RefSeq" id="WP_130980333.1">
    <property type="nucleotide sequence ID" value="NZ_SISG01000001.1"/>
</dbReference>
<evidence type="ECO:0000256" key="4">
    <source>
        <dbReference type="PIRNR" id="PIRNR006181"/>
    </source>
</evidence>
<dbReference type="GO" id="GO:0002161">
    <property type="term" value="F:aminoacyl-tRNA deacylase activity"/>
    <property type="evidence" value="ECO:0007669"/>
    <property type="project" value="InterPro"/>
</dbReference>
<evidence type="ECO:0000256" key="1">
    <source>
        <dbReference type="ARBA" id="ARBA00009798"/>
    </source>
</evidence>
<protein>
    <recommendedName>
        <fullName evidence="4">Cys-tRNA(Pro)/Cys-tRNA(Cys) deacylase</fullName>
        <ecNumber evidence="4">4.2.-.-</ecNumber>
    </recommendedName>
</protein>
<comment type="caution">
    <text evidence="6">The sequence shown here is derived from an EMBL/GenBank/DDBJ whole genome shotgun (WGS) entry which is preliminary data.</text>
</comment>
<reference evidence="7" key="1">
    <citation type="submission" date="2019-02" db="EMBL/GenBank/DDBJ databases">
        <title>Glaciihabitans arcticus sp. nov., a psychrotolerant bacterium isolated from polar soil.</title>
        <authorList>
            <person name="Dahal R.H."/>
        </authorList>
    </citation>
    <scope>NUCLEOTIDE SEQUENCE [LARGE SCALE GENOMIC DNA]</scope>
    <source>
        <strain evidence="7">RP-3-7</strain>
    </source>
</reference>
<dbReference type="EC" id="4.2.-.-" evidence="4"/>
<gene>
    <name evidence="6" type="primary">ybaK</name>
    <name evidence="6" type="ORF">EYE40_01770</name>
</gene>
<dbReference type="PANTHER" id="PTHR30411:SF0">
    <property type="entry name" value="CYS-TRNA(PRO)_CYS-TRNA(CYS) DEACYLASE YBAK"/>
    <property type="match status" value="1"/>
</dbReference>
<dbReference type="InterPro" id="IPR004369">
    <property type="entry name" value="Prolyl-tRNA_editing_YbaK/EbsC"/>
</dbReference>
<keyword evidence="3 4" id="KW-0456">Lyase</keyword>
<keyword evidence="7" id="KW-1185">Reference proteome</keyword>
<dbReference type="NCBIfam" id="TIGR00011">
    <property type="entry name" value="YbaK_EbsC"/>
    <property type="match status" value="1"/>
</dbReference>
<dbReference type="SUPFAM" id="SSF55826">
    <property type="entry name" value="YbaK/ProRS associated domain"/>
    <property type="match status" value="1"/>
</dbReference>
<dbReference type="PANTHER" id="PTHR30411">
    <property type="entry name" value="CYTOPLASMIC PROTEIN"/>
    <property type="match status" value="1"/>
</dbReference>
<dbReference type="Proteomes" id="UP000294194">
    <property type="component" value="Unassembled WGS sequence"/>
</dbReference>
<feature type="domain" description="YbaK/aminoacyl-tRNA synthetase-associated" evidence="5">
    <location>
        <begin position="40"/>
        <end position="152"/>
    </location>
</feature>
<keyword evidence="2 4" id="KW-0648">Protein biosynthesis</keyword>
<evidence type="ECO:0000313" key="6">
    <source>
        <dbReference type="EMBL" id="TBN56223.1"/>
    </source>
</evidence>
<evidence type="ECO:0000313" key="7">
    <source>
        <dbReference type="Proteomes" id="UP000294194"/>
    </source>
</evidence>
<dbReference type="EMBL" id="SISG01000001">
    <property type="protein sequence ID" value="TBN56223.1"/>
    <property type="molecule type" value="Genomic_DNA"/>
</dbReference>
<dbReference type="InterPro" id="IPR036754">
    <property type="entry name" value="YbaK/aa-tRNA-synt-asso_dom_sf"/>
</dbReference>
<name>A0A4Q9GUI2_9MICO</name>
<dbReference type="PIRSF" id="PIRSF006181">
    <property type="entry name" value="EbsC_YbaK"/>
    <property type="match status" value="1"/>
</dbReference>
<dbReference type="AlphaFoldDB" id="A0A4Q9GUI2"/>
<dbReference type="Pfam" id="PF04073">
    <property type="entry name" value="tRNA_edit"/>
    <property type="match status" value="1"/>
</dbReference>
<dbReference type="GO" id="GO:0016829">
    <property type="term" value="F:lyase activity"/>
    <property type="evidence" value="ECO:0007669"/>
    <property type="project" value="UniProtKB-KW"/>
</dbReference>
<sequence length="165" mass="17029">MSKNRDASGATPATVALLAAGVPFTPHAYAHDAGSTNFGAEAASELNLDPERVFKTLLADVDGSLVVAIVPVSGKLDLKALASAVGGRKAEMADPKLAERRTGYIVGGISPIGQKTKHATVLDETAELFDTIFVSGGKRGFDIELAPTDLLRVTDGIIAAIGRDS</sequence>
<comment type="similarity">
    <text evidence="1 4">Belongs to the prolyl-tRNA editing family. YbaK/EbsC subfamily.</text>
</comment>
<evidence type="ECO:0000256" key="2">
    <source>
        <dbReference type="ARBA" id="ARBA00022917"/>
    </source>
</evidence>
<dbReference type="GO" id="GO:0006412">
    <property type="term" value="P:translation"/>
    <property type="evidence" value="ECO:0007669"/>
    <property type="project" value="UniProtKB-KW"/>
</dbReference>
<proteinExistence type="inferred from homology"/>
<dbReference type="Gene3D" id="3.90.960.10">
    <property type="entry name" value="YbaK/aminoacyl-tRNA synthetase-associated domain"/>
    <property type="match status" value="1"/>
</dbReference>
<evidence type="ECO:0000256" key="3">
    <source>
        <dbReference type="ARBA" id="ARBA00023239"/>
    </source>
</evidence>
<dbReference type="InterPro" id="IPR007214">
    <property type="entry name" value="YbaK/aa-tRNA-synth-assoc-dom"/>
</dbReference>
<dbReference type="CDD" id="cd00002">
    <property type="entry name" value="YbaK_deacylase"/>
    <property type="match status" value="1"/>
</dbReference>
<accession>A0A4Q9GUI2</accession>